<dbReference type="InterPro" id="IPR043502">
    <property type="entry name" value="DNA/RNA_pol_sf"/>
</dbReference>
<dbReference type="Pfam" id="PF00078">
    <property type="entry name" value="RVT_1"/>
    <property type="match status" value="1"/>
</dbReference>
<dbReference type="Gene3D" id="3.10.10.10">
    <property type="entry name" value="HIV Type 1 Reverse Transcriptase, subunit A, domain 1"/>
    <property type="match status" value="1"/>
</dbReference>
<dbReference type="InterPro" id="IPR048271">
    <property type="entry name" value="PNMA_N"/>
</dbReference>
<dbReference type="FunFam" id="3.10.10.10:FF:000004">
    <property type="entry name" value="Uncharacterized protein"/>
    <property type="match status" value="1"/>
</dbReference>
<dbReference type="GeneTree" id="ENSGT01030000234522"/>
<feature type="domain" description="Reverse transcriptase" evidence="3">
    <location>
        <begin position="369"/>
        <end position="488"/>
    </location>
</feature>
<evidence type="ECO:0000256" key="1">
    <source>
        <dbReference type="ARBA" id="ARBA00010879"/>
    </source>
</evidence>
<evidence type="ECO:0000259" key="3">
    <source>
        <dbReference type="PROSITE" id="PS50878"/>
    </source>
</evidence>
<comment type="similarity">
    <text evidence="1">Belongs to the beta type-B retroviral polymerase family. HERV class-II K(HML-2) pol subfamily.</text>
</comment>
<reference evidence="4" key="2">
    <citation type="submission" date="2025-08" db="UniProtKB">
        <authorList>
            <consortium name="Ensembl"/>
        </authorList>
    </citation>
    <scope>IDENTIFICATION</scope>
</reference>
<dbReference type="Ensembl" id="ENSSAUT00010059660.1">
    <property type="protein sequence ID" value="ENSSAUP00010056804.1"/>
    <property type="gene ID" value="ENSSAUG00010023265.1"/>
</dbReference>
<evidence type="ECO:0000313" key="4">
    <source>
        <dbReference type="Ensembl" id="ENSSAUP00010056804.1"/>
    </source>
</evidence>
<dbReference type="SUPFAM" id="SSF56672">
    <property type="entry name" value="DNA/RNA polymerases"/>
    <property type="match status" value="1"/>
</dbReference>
<dbReference type="PANTHER" id="PTHR23095:SF51">
    <property type="entry name" value="PARANEOPLASTIC ANTIGEN MA1 HOMOLOG-RELATED"/>
    <property type="match status" value="1"/>
</dbReference>
<evidence type="ECO:0000313" key="5">
    <source>
        <dbReference type="Proteomes" id="UP000472265"/>
    </source>
</evidence>
<dbReference type="Gene3D" id="3.30.70.270">
    <property type="match status" value="1"/>
</dbReference>
<organism evidence="4 5">
    <name type="scientific">Sparus aurata</name>
    <name type="common">Gilthead sea bream</name>
    <dbReference type="NCBI Taxonomy" id="8175"/>
    <lineage>
        <taxon>Eukaryota</taxon>
        <taxon>Metazoa</taxon>
        <taxon>Chordata</taxon>
        <taxon>Craniata</taxon>
        <taxon>Vertebrata</taxon>
        <taxon>Euteleostomi</taxon>
        <taxon>Actinopterygii</taxon>
        <taxon>Neopterygii</taxon>
        <taxon>Teleostei</taxon>
        <taxon>Neoteleostei</taxon>
        <taxon>Acanthomorphata</taxon>
        <taxon>Eupercaria</taxon>
        <taxon>Spariformes</taxon>
        <taxon>Sparidae</taxon>
        <taxon>Sparus</taxon>
    </lineage>
</organism>
<dbReference type="InterPro" id="IPR000477">
    <property type="entry name" value="RT_dom"/>
</dbReference>
<dbReference type="InterPro" id="IPR048270">
    <property type="entry name" value="PNMA_C"/>
</dbReference>
<proteinExistence type="inferred from homology"/>
<reference evidence="4" key="3">
    <citation type="submission" date="2025-09" db="UniProtKB">
        <authorList>
            <consortium name="Ensembl"/>
        </authorList>
    </citation>
    <scope>IDENTIFICATION</scope>
</reference>
<dbReference type="Pfam" id="PF14893">
    <property type="entry name" value="PNMA"/>
    <property type="match status" value="1"/>
</dbReference>
<reference evidence="4" key="1">
    <citation type="submission" date="2021-04" db="EMBL/GenBank/DDBJ databases">
        <authorList>
            <consortium name="Wellcome Sanger Institute Data Sharing"/>
        </authorList>
    </citation>
    <scope>NUCLEOTIDE SEQUENCE [LARGE SCALE GENOMIC DNA]</scope>
</reference>
<dbReference type="PANTHER" id="PTHR23095">
    <property type="entry name" value="PARANEOPLASTIC ANTIGEN"/>
    <property type="match status" value="1"/>
</dbReference>
<name>A0A671XZZ1_SPAAU</name>
<dbReference type="GO" id="GO:0004523">
    <property type="term" value="F:RNA-DNA hybrid ribonuclease activity"/>
    <property type="evidence" value="ECO:0007669"/>
    <property type="project" value="UniProtKB-EC"/>
</dbReference>
<evidence type="ECO:0000256" key="2">
    <source>
        <dbReference type="ARBA" id="ARBA00012180"/>
    </source>
</evidence>
<protein>
    <recommendedName>
        <fullName evidence="2">ribonuclease H</fullName>
        <ecNumber evidence="2">3.1.26.4</ecNumber>
    </recommendedName>
</protein>
<dbReference type="EC" id="3.1.26.4" evidence="2"/>
<dbReference type="AlphaFoldDB" id="A0A671XZZ1"/>
<dbReference type="Pfam" id="PF20846">
    <property type="entry name" value="PNMA_N"/>
    <property type="match status" value="1"/>
</dbReference>
<dbReference type="InterPro" id="IPR026523">
    <property type="entry name" value="PNMA"/>
</dbReference>
<dbReference type="InterPro" id="IPR043128">
    <property type="entry name" value="Rev_trsase/Diguanyl_cyclase"/>
</dbReference>
<keyword evidence="5" id="KW-1185">Reference proteome</keyword>
<dbReference type="CDD" id="cd01647">
    <property type="entry name" value="RT_LTR"/>
    <property type="match status" value="1"/>
</dbReference>
<sequence>LALVTELREWCQGESLDEDHVLLALVPKGSEAAQIEQTLETVKALGRVKVRGRMYNSKLDRITALCECRERIDPTKVPSDVKHTTTDVSWPIIIASKRSGSDGDALNPLSVLLDASSSNSSAESIIRAVGDVLSKIEKPSGENSSYRRLRVFSGTLPTPAGEEALEHWLEQARLMVEESDCSDREKRRRIMECLRGPALAVVKAIRTAEADVTPFKCLDAIESAFGTAESGEDLYFEFRLLQQEKNEKLSDFLRRLEQSLTKVISKGGIPASRMDTARVEQLLRGAIHSDLMLVQLKLRERKQSPPKFLELLAEIRAEEEYAAARIKLRLAKGVEHHIRLSDTRPFRERSWRLAPADIEDVRRHLQDLLKAGIIKESRSPYASPIVVARKKNGSVRMCIDYRTLNSRTVPDQYTTPRIDDVLDCLTGSRWFSVLDLRSGYYQIAMAEADKEKTAFICPLGFYQFDRMPQGITGAPATFQRLMEKLSAI</sequence>
<dbReference type="Proteomes" id="UP000472265">
    <property type="component" value="Chromosome 20"/>
</dbReference>
<dbReference type="OMA" id="EMINEAH"/>
<dbReference type="PROSITE" id="PS50878">
    <property type="entry name" value="RT_POL"/>
    <property type="match status" value="1"/>
</dbReference>
<accession>A0A671XZZ1</accession>
<dbReference type="InParanoid" id="A0A671XZZ1"/>